<feature type="transmembrane region" description="Helical" evidence="13">
    <location>
        <begin position="359"/>
        <end position="381"/>
    </location>
</feature>
<keyword evidence="4 13" id="KW-0813">Transport</keyword>
<evidence type="ECO:0000256" key="6">
    <source>
        <dbReference type="ARBA" id="ARBA00022692"/>
    </source>
</evidence>
<evidence type="ECO:0000256" key="1">
    <source>
        <dbReference type="ARBA" id="ARBA00004429"/>
    </source>
</evidence>
<keyword evidence="5 13" id="KW-1003">Cell membrane</keyword>
<evidence type="ECO:0000256" key="5">
    <source>
        <dbReference type="ARBA" id="ARBA00022475"/>
    </source>
</evidence>
<feature type="compositionally biased region" description="Low complexity" evidence="14">
    <location>
        <begin position="34"/>
        <end position="46"/>
    </location>
</feature>
<dbReference type="PRINTS" id="PR01900">
    <property type="entry name" value="YIDCPROTEIN"/>
</dbReference>
<evidence type="ECO:0000313" key="17">
    <source>
        <dbReference type="EMBL" id="TCS70729.1"/>
    </source>
</evidence>
<gene>
    <name evidence="13" type="primary">yidC</name>
    <name evidence="17" type="ORF">EDC61_11456</name>
</gene>
<keyword evidence="9 13" id="KW-0472">Membrane</keyword>
<dbReference type="GO" id="GO:0015031">
    <property type="term" value="P:protein transport"/>
    <property type="evidence" value="ECO:0007669"/>
    <property type="project" value="UniProtKB-KW"/>
</dbReference>
<dbReference type="OrthoDB" id="9780552at2"/>
<keyword evidence="8 13" id="KW-1133">Transmembrane helix</keyword>
<dbReference type="RefSeq" id="WP_126463944.1">
    <property type="nucleotide sequence ID" value="NZ_AP018721.1"/>
</dbReference>
<dbReference type="Gene3D" id="2.70.98.90">
    <property type="match status" value="1"/>
</dbReference>
<dbReference type="Proteomes" id="UP000295135">
    <property type="component" value="Unassembled WGS sequence"/>
</dbReference>
<evidence type="ECO:0000259" key="16">
    <source>
        <dbReference type="Pfam" id="PF14849"/>
    </source>
</evidence>
<comment type="subunit">
    <text evidence="13">Interacts with the Sec translocase complex via SecD. Specifically interacts with transmembrane segments of nascent integral membrane proteins during membrane integration.</text>
</comment>
<name>A0A4R3JW29_9PROT</name>
<feature type="transmembrane region" description="Helical" evidence="13">
    <location>
        <begin position="499"/>
        <end position="524"/>
    </location>
</feature>
<feature type="transmembrane region" description="Helical" evidence="13">
    <location>
        <begin position="6"/>
        <end position="23"/>
    </location>
</feature>
<evidence type="ECO:0000256" key="14">
    <source>
        <dbReference type="SAM" id="MobiDB-lite"/>
    </source>
</evidence>
<evidence type="ECO:0000256" key="8">
    <source>
        <dbReference type="ARBA" id="ARBA00022989"/>
    </source>
</evidence>
<dbReference type="GO" id="GO:0032977">
    <property type="term" value="F:membrane insertase activity"/>
    <property type="evidence" value="ECO:0007669"/>
    <property type="project" value="InterPro"/>
</dbReference>
<keyword evidence="6 13" id="KW-0812">Transmembrane</keyword>
<dbReference type="InterPro" id="IPR028053">
    <property type="entry name" value="Membr_insert_YidC_N"/>
</dbReference>
<dbReference type="PRINTS" id="PR00701">
    <property type="entry name" value="60KDINNERMP"/>
</dbReference>
<evidence type="ECO:0000313" key="18">
    <source>
        <dbReference type="Proteomes" id="UP000295135"/>
    </source>
</evidence>
<dbReference type="InterPro" id="IPR047196">
    <property type="entry name" value="YidC_ALB_C"/>
</dbReference>
<dbReference type="NCBIfam" id="TIGR03592">
    <property type="entry name" value="yidC_oxa1_cterm"/>
    <property type="match status" value="1"/>
</dbReference>
<feature type="domain" description="Membrane insertase YidC/Oxa/ALB C-terminal" evidence="15">
    <location>
        <begin position="360"/>
        <end position="537"/>
    </location>
</feature>
<feature type="region of interest" description="Disordered" evidence="14">
    <location>
        <begin position="34"/>
        <end position="71"/>
    </location>
</feature>
<feature type="transmembrane region" description="Helical" evidence="13">
    <location>
        <begin position="423"/>
        <end position="450"/>
    </location>
</feature>
<dbReference type="PANTHER" id="PTHR12428">
    <property type="entry name" value="OXA1"/>
    <property type="match status" value="1"/>
</dbReference>
<dbReference type="Pfam" id="PF02096">
    <property type="entry name" value="60KD_IMP"/>
    <property type="match status" value="1"/>
</dbReference>
<comment type="subcellular location">
    <subcellularLocation>
        <location evidence="1">Cell inner membrane</location>
        <topology evidence="1">Multi-pass membrane protein</topology>
    </subcellularLocation>
    <subcellularLocation>
        <location evidence="13">Cell membrane</location>
        <topology evidence="13">Multi-pass membrane protein</topology>
    </subcellularLocation>
</comment>
<evidence type="ECO:0000256" key="2">
    <source>
        <dbReference type="ARBA" id="ARBA00010527"/>
    </source>
</evidence>
<protein>
    <recommendedName>
        <fullName evidence="3 13">Membrane protein insertase YidC</fullName>
    </recommendedName>
    <alternativeName>
        <fullName evidence="12 13">Foldase YidC</fullName>
    </alternativeName>
    <alternativeName>
        <fullName evidence="11 13">Membrane integrase YidC</fullName>
    </alternativeName>
    <alternativeName>
        <fullName evidence="13">Membrane protein YidC</fullName>
    </alternativeName>
</protein>
<proteinExistence type="inferred from homology"/>
<evidence type="ECO:0000259" key="15">
    <source>
        <dbReference type="Pfam" id="PF02096"/>
    </source>
</evidence>
<comment type="caution">
    <text evidence="17">The sequence shown here is derived from an EMBL/GenBank/DDBJ whole genome shotgun (WGS) entry which is preliminary data.</text>
</comment>
<dbReference type="InterPro" id="IPR038221">
    <property type="entry name" value="YidC_periplasmic_sf"/>
</dbReference>
<dbReference type="Pfam" id="PF14849">
    <property type="entry name" value="YidC_periplas"/>
    <property type="match status" value="1"/>
</dbReference>
<dbReference type="CDD" id="cd20070">
    <property type="entry name" value="5TM_YidC_Alb3"/>
    <property type="match status" value="1"/>
</dbReference>
<accession>A0A4R3JW29</accession>
<dbReference type="InterPro" id="IPR001708">
    <property type="entry name" value="YidC/ALB3/OXA1/COX18"/>
</dbReference>
<feature type="domain" description="Membrane insertase YidC N-terminal" evidence="16">
    <location>
        <begin position="74"/>
        <end position="348"/>
    </location>
</feature>
<dbReference type="HAMAP" id="MF_01810">
    <property type="entry name" value="YidC_type1"/>
    <property type="match status" value="1"/>
</dbReference>
<dbReference type="PANTHER" id="PTHR12428:SF65">
    <property type="entry name" value="CYTOCHROME C OXIDASE ASSEMBLY PROTEIN COX18, MITOCHONDRIAL"/>
    <property type="match status" value="1"/>
</dbReference>
<evidence type="ECO:0000256" key="4">
    <source>
        <dbReference type="ARBA" id="ARBA00022448"/>
    </source>
</evidence>
<keyword evidence="10 13" id="KW-0143">Chaperone</keyword>
<dbReference type="GO" id="GO:0051205">
    <property type="term" value="P:protein insertion into membrane"/>
    <property type="evidence" value="ECO:0007669"/>
    <property type="project" value="TreeGrafter"/>
</dbReference>
<dbReference type="InterPro" id="IPR028055">
    <property type="entry name" value="YidC/Oxa/ALB_C"/>
</dbReference>
<evidence type="ECO:0000256" key="13">
    <source>
        <dbReference type="HAMAP-Rule" id="MF_01810"/>
    </source>
</evidence>
<dbReference type="InterPro" id="IPR019998">
    <property type="entry name" value="Membr_insert_YidC"/>
</dbReference>
<reference evidence="17 18" key="1">
    <citation type="submission" date="2019-03" db="EMBL/GenBank/DDBJ databases">
        <title>Genomic Encyclopedia of Type Strains, Phase IV (KMG-IV): sequencing the most valuable type-strain genomes for metagenomic binning, comparative biology and taxonomic classification.</title>
        <authorList>
            <person name="Goeker M."/>
        </authorList>
    </citation>
    <scope>NUCLEOTIDE SEQUENCE [LARGE SCALE GENOMIC DNA]</scope>
    <source>
        <strain evidence="17 18">DSM 103923</strain>
    </source>
</reference>
<comment type="function">
    <text evidence="13">Required for the insertion and/or proper folding and/or complex formation of integral membrane proteins into the membrane. Involved in integration of membrane proteins that insert both dependently and independently of the Sec translocase complex, as well as at least some lipoproteins. Aids folding of multispanning membrane proteins.</text>
</comment>
<sequence length="546" mass="61013">MDTQRLIAFVVFSFSLLMLWEAWQDYNKPKQPSAAVAQQAAPSQGALPTPGQALQATDAASETPKGGAAKGARAVIKTDVLTAVIDANGGDIRELDLSHYHQDEDKTKPFRLLEERQGRNYFAQSGLIGHDLPNHKTVFELVPGERELKPGQDVVKLTLRAQSGGVELTKTYSFRRGSYAVELEQTVRNLGQATVDAFPYYQLMRHSQAPEGQSALMHTFTGPAVYTEASKFQKIDFKKIAEGKAEHVKEAQDGWVAMVQHHFVSAWLTQNPTDSGRREFYTRALGNDEYAAGMILPVLKLAPGESKSVATRLYAGPQEQDKLKALAPGLDLVVDYGWLHVLAYPLFMLLNWLNKLVDNWGVAIILLTVLIKGAFYPLSAASYKSMAQMRKLAPRLQSLKEKFGDDRQKLHEAMMKIYQEEKINPLGGCLPILVQIPVFIALYWVLLGAVELRQAPFALWITDLSASDPYYVLPVVMAITMFIQQKLSPTPPDPVQAKVMMIMPIVFSVFFFFFPAGLVLYWLVNNVLSILQQWRINTVIERAGKK</sequence>
<organism evidence="17 18">
    <name type="scientific">Sulfuritortus calidifontis</name>
    <dbReference type="NCBI Taxonomy" id="1914471"/>
    <lineage>
        <taxon>Bacteria</taxon>
        <taxon>Pseudomonadati</taxon>
        <taxon>Pseudomonadota</taxon>
        <taxon>Betaproteobacteria</taxon>
        <taxon>Nitrosomonadales</taxon>
        <taxon>Thiobacillaceae</taxon>
        <taxon>Sulfuritortus</taxon>
    </lineage>
</organism>
<dbReference type="NCBIfam" id="TIGR03593">
    <property type="entry name" value="yidC_nterm"/>
    <property type="match status" value="1"/>
</dbReference>
<evidence type="ECO:0000256" key="12">
    <source>
        <dbReference type="ARBA" id="ARBA00033342"/>
    </source>
</evidence>
<evidence type="ECO:0000256" key="11">
    <source>
        <dbReference type="ARBA" id="ARBA00033245"/>
    </source>
</evidence>
<dbReference type="NCBIfam" id="NF002352">
    <property type="entry name" value="PRK01318.1-3"/>
    <property type="match status" value="1"/>
</dbReference>
<dbReference type="AlphaFoldDB" id="A0A4R3JW29"/>
<keyword evidence="7 13" id="KW-0653">Protein transport</keyword>
<comment type="similarity">
    <text evidence="2 13">Belongs to the OXA1/ALB3/YidC family. Type 1 subfamily.</text>
</comment>
<dbReference type="GO" id="GO:0005886">
    <property type="term" value="C:plasma membrane"/>
    <property type="evidence" value="ECO:0007669"/>
    <property type="project" value="UniProtKB-SubCell"/>
</dbReference>
<evidence type="ECO:0000256" key="9">
    <source>
        <dbReference type="ARBA" id="ARBA00023136"/>
    </source>
</evidence>
<evidence type="ECO:0000256" key="10">
    <source>
        <dbReference type="ARBA" id="ARBA00023186"/>
    </source>
</evidence>
<evidence type="ECO:0000256" key="3">
    <source>
        <dbReference type="ARBA" id="ARBA00015325"/>
    </source>
</evidence>
<keyword evidence="18" id="KW-1185">Reference proteome</keyword>
<evidence type="ECO:0000256" key="7">
    <source>
        <dbReference type="ARBA" id="ARBA00022927"/>
    </source>
</evidence>
<dbReference type="EMBL" id="SLZY01000014">
    <property type="protein sequence ID" value="TCS70729.1"/>
    <property type="molecule type" value="Genomic_DNA"/>
</dbReference>
<dbReference type="CDD" id="cd19961">
    <property type="entry name" value="EcYidC-like_peri"/>
    <property type="match status" value="1"/>
</dbReference>
<dbReference type="NCBIfam" id="NF002353">
    <property type="entry name" value="PRK01318.1-4"/>
    <property type="match status" value="1"/>
</dbReference>